<evidence type="ECO:0000313" key="7">
    <source>
        <dbReference type="EMBL" id="BDI30468.1"/>
    </source>
</evidence>
<dbReference type="GO" id="GO:0009341">
    <property type="term" value="C:beta-galactosidase complex"/>
    <property type="evidence" value="ECO:0007669"/>
    <property type="project" value="InterPro"/>
</dbReference>
<comment type="catalytic activity">
    <reaction evidence="1">
        <text>Hydrolysis of terminal non-reducing beta-D-galactose residues in beta-D-galactosides.</text>
        <dbReference type="EC" id="3.2.1.23"/>
    </reaction>
</comment>
<evidence type="ECO:0000256" key="6">
    <source>
        <dbReference type="ARBA" id="ARBA00032230"/>
    </source>
</evidence>
<reference evidence="7 8" key="1">
    <citation type="journal article" date="2019" name="Int. J. Syst. Evol. Microbiol.">
        <title>Capsulimonas corticalis gen. nov., sp. nov., an aerobic capsulated bacterium, of a novel bacterial order, Capsulimonadales ord. nov., of the class Armatimonadia of the phylum Armatimonadetes.</title>
        <authorList>
            <person name="Li J."/>
            <person name="Kudo C."/>
            <person name="Tonouchi A."/>
        </authorList>
    </citation>
    <scope>NUCLEOTIDE SEQUENCE [LARGE SCALE GENOMIC DNA]</scope>
    <source>
        <strain evidence="7 8">AX-7</strain>
    </source>
</reference>
<proteinExistence type="inferred from homology"/>
<dbReference type="InterPro" id="IPR036156">
    <property type="entry name" value="Beta-gal/glucu_dom_sf"/>
</dbReference>
<dbReference type="InterPro" id="IPR000421">
    <property type="entry name" value="FA58C"/>
</dbReference>
<name>A0A402CVN8_9BACT</name>
<dbReference type="InterPro" id="IPR006103">
    <property type="entry name" value="Glyco_hydro_2_cat"/>
</dbReference>
<dbReference type="Gene3D" id="2.70.98.10">
    <property type="match status" value="1"/>
</dbReference>
<protein>
    <recommendedName>
        <fullName evidence="3">beta-galactosidase</fullName>
        <ecNumber evidence="3">3.2.1.23</ecNumber>
    </recommendedName>
    <alternativeName>
        <fullName evidence="6">Lactase</fullName>
    </alternativeName>
</protein>
<dbReference type="Pfam" id="PF02837">
    <property type="entry name" value="Glyco_hydro_2_N"/>
    <property type="match status" value="1"/>
</dbReference>
<dbReference type="KEGG" id="ccot:CCAX7_25190"/>
<evidence type="ECO:0000256" key="2">
    <source>
        <dbReference type="ARBA" id="ARBA00007401"/>
    </source>
</evidence>
<dbReference type="AlphaFoldDB" id="A0A402CVN8"/>
<dbReference type="InterPro" id="IPR032312">
    <property type="entry name" value="LacZ_4"/>
</dbReference>
<dbReference type="PANTHER" id="PTHR46323:SF2">
    <property type="entry name" value="BETA-GALACTOSIDASE"/>
    <property type="match status" value="1"/>
</dbReference>
<dbReference type="InterPro" id="IPR013783">
    <property type="entry name" value="Ig-like_fold"/>
</dbReference>
<evidence type="ECO:0000256" key="5">
    <source>
        <dbReference type="ARBA" id="ARBA00023295"/>
    </source>
</evidence>
<dbReference type="InterPro" id="IPR011013">
    <property type="entry name" value="Gal_mutarotase_sf_dom"/>
</dbReference>
<dbReference type="InterPro" id="IPR006101">
    <property type="entry name" value="Glyco_hydro_2"/>
</dbReference>
<keyword evidence="4" id="KW-0378">Hydrolase</keyword>
<dbReference type="Pfam" id="PF00754">
    <property type="entry name" value="F5_F8_type_C"/>
    <property type="match status" value="1"/>
</dbReference>
<evidence type="ECO:0000256" key="3">
    <source>
        <dbReference type="ARBA" id="ARBA00012756"/>
    </source>
</evidence>
<dbReference type="EMBL" id="AP025739">
    <property type="protein sequence ID" value="BDI30468.1"/>
    <property type="molecule type" value="Genomic_DNA"/>
</dbReference>
<dbReference type="InterPro" id="IPR050347">
    <property type="entry name" value="Bact_Beta-galactosidase"/>
</dbReference>
<dbReference type="GO" id="GO:0005990">
    <property type="term" value="P:lactose catabolic process"/>
    <property type="evidence" value="ECO:0007669"/>
    <property type="project" value="TreeGrafter"/>
</dbReference>
<dbReference type="InterPro" id="IPR006102">
    <property type="entry name" value="Ig-like_GH2"/>
</dbReference>
<evidence type="ECO:0000313" key="8">
    <source>
        <dbReference type="Proteomes" id="UP000287394"/>
    </source>
</evidence>
<dbReference type="Gene3D" id="2.60.40.10">
    <property type="entry name" value="Immunoglobulins"/>
    <property type="match status" value="2"/>
</dbReference>
<comment type="similarity">
    <text evidence="2">Belongs to the glycosyl hydrolase 2 family.</text>
</comment>
<dbReference type="InterPro" id="IPR017853">
    <property type="entry name" value="GH"/>
</dbReference>
<dbReference type="InterPro" id="IPR008979">
    <property type="entry name" value="Galactose-bd-like_sf"/>
</dbReference>
<dbReference type="SMART" id="SM01038">
    <property type="entry name" value="Bgal_small_N"/>
    <property type="match status" value="1"/>
</dbReference>
<evidence type="ECO:0000256" key="1">
    <source>
        <dbReference type="ARBA" id="ARBA00001412"/>
    </source>
</evidence>
<dbReference type="PROSITE" id="PS50022">
    <property type="entry name" value="FA58C_3"/>
    <property type="match status" value="1"/>
</dbReference>
<keyword evidence="5" id="KW-0326">Glycosidase</keyword>
<dbReference type="Pfam" id="PF02929">
    <property type="entry name" value="Bgal_small_N"/>
    <property type="match status" value="1"/>
</dbReference>
<dbReference type="EC" id="3.2.1.23" evidence="3"/>
<gene>
    <name evidence="7" type="ORF">CCAX7_25190</name>
</gene>
<dbReference type="SUPFAM" id="SSF51445">
    <property type="entry name" value="(Trans)glycosidases"/>
    <property type="match status" value="1"/>
</dbReference>
<dbReference type="PRINTS" id="PR00132">
    <property type="entry name" value="GLHYDRLASE2"/>
</dbReference>
<dbReference type="Gene3D" id="3.20.20.80">
    <property type="entry name" value="Glycosidases"/>
    <property type="match status" value="1"/>
</dbReference>
<dbReference type="Pfam" id="PF16353">
    <property type="entry name" value="LacZ_4"/>
    <property type="match status" value="1"/>
</dbReference>
<dbReference type="PANTHER" id="PTHR46323">
    <property type="entry name" value="BETA-GALACTOSIDASE"/>
    <property type="match status" value="1"/>
</dbReference>
<keyword evidence="8" id="KW-1185">Reference proteome</keyword>
<dbReference type="Pfam" id="PF02836">
    <property type="entry name" value="Glyco_hydro_2_C"/>
    <property type="match status" value="1"/>
</dbReference>
<dbReference type="SUPFAM" id="SSF49785">
    <property type="entry name" value="Galactose-binding domain-like"/>
    <property type="match status" value="2"/>
</dbReference>
<organism evidence="7 8">
    <name type="scientific">Capsulimonas corticalis</name>
    <dbReference type="NCBI Taxonomy" id="2219043"/>
    <lineage>
        <taxon>Bacteria</taxon>
        <taxon>Bacillati</taxon>
        <taxon>Armatimonadota</taxon>
        <taxon>Armatimonadia</taxon>
        <taxon>Capsulimonadales</taxon>
        <taxon>Capsulimonadaceae</taxon>
        <taxon>Capsulimonas</taxon>
    </lineage>
</organism>
<dbReference type="Gene3D" id="2.60.120.260">
    <property type="entry name" value="Galactose-binding domain-like"/>
    <property type="match status" value="2"/>
</dbReference>
<dbReference type="InterPro" id="IPR006104">
    <property type="entry name" value="Glyco_hydro_2_N"/>
</dbReference>
<dbReference type="SUPFAM" id="SSF74650">
    <property type="entry name" value="Galactose mutarotase-like"/>
    <property type="match status" value="1"/>
</dbReference>
<evidence type="ECO:0000256" key="4">
    <source>
        <dbReference type="ARBA" id="ARBA00022801"/>
    </source>
</evidence>
<dbReference type="SUPFAM" id="SSF49303">
    <property type="entry name" value="beta-Galactosidase/glucuronidase domain"/>
    <property type="match status" value="2"/>
</dbReference>
<dbReference type="Pfam" id="PF00703">
    <property type="entry name" value="Glyco_hydro_2"/>
    <property type="match status" value="1"/>
</dbReference>
<dbReference type="InterPro" id="IPR014718">
    <property type="entry name" value="GH-type_carb-bd"/>
</dbReference>
<dbReference type="GO" id="GO:0030246">
    <property type="term" value="F:carbohydrate binding"/>
    <property type="evidence" value="ECO:0007669"/>
    <property type="project" value="InterPro"/>
</dbReference>
<dbReference type="Proteomes" id="UP000287394">
    <property type="component" value="Chromosome"/>
</dbReference>
<sequence>MKVRKAFIHVNLRHFSLLLPPLLAAAFPASAQNTGRVAPATLPLPLPAAAPMPPDQLRAHNPWNLPMTGAWRFHLTYGQIKAGEFEPSAPVNTFFTASSSEEQNPPENAFDGSGDTRWCASGGDFPQWLQADLGKTRHVSGVTLSWEKPDDAYEFRIEGRIQGGKWTTLADASAAPGVGDGPVKLTPADVRYLRITVLDNSAEHWASLREFQIRTTEDGQEAVWRAPAPKPVDANVTPAQRDAFASPSFDDSSWRNMNVPSNWEMAGYSLPTYDRVDKTVGLYRRYVNVPASWAGKRIFWHFDGALDGAEVFINGQKAGYHESGYTGWEIDLTGLVKPGQRNLFAVRVSKTTPSFDADTGDFQTMGGIYRDTSLIAVPQTHIDDIVVRTPLNANYKDATLFAQLNVKGKPGQNVAVKGTLISGDGHPTGVTLSGSGTIQADGTTQVTMDAPVKAPALWSAEKPNLYYVVFHLTGDGKEIERVEQRFGFRQIDVKDNVVLWNGVPIKCTGICRHDFWADKGFALTEENWIKDLTLMKAANINAVRTSHYNHAQRFLELCEEKGMYILDEVPYCWINDQVKDTAYAPYLLQRGEETVARDKNRPCVLAWSLGNENPNGIDSQMVTDLIRKMDPTRPAFVSGQNPESIKGQLWQDDHYPGPDSIDRYARNTKWGTNLTEHPHTFYEREVQDYDPGASDLWSETLIKTWDKLWKAPNILGSFIWEWQGQGIADKNEDNTTDYYYGQDHMRQENNKGIVSAYRVPKPEWWIVKSAYSPVVVGARTVSPSGGVCDASITNHYSFTDLNELTCRWTALKAGETLKSGVQHVSCAPMQSATASFPAPEGMTTLRLEFLHPDGSSVIAFNLAVAGVPLPAAPAAPAAGGVLTSQDGADALTVSNSIQQIVFDKRSGAIRSWRVNGHDRLVGGPTLNLGEGKAGNEHGVYKAKQAPVTTNAQVSAAPGADNTIRVSVTSDVLTGAGGTALGTLVSTYDIKPNAEMTVNWTLNWTAADAELWEEGVKFAIPSSMTQTTWQRDSYFTDYPAGHVGEPSGTAHAGDILFRSSKRGLHWLTLSAADGTGLALLPADGPVIGRAGTADAGVALFASSGVAGPHGLSGSWVADHAIHAIHGKSLSGSFTLRAVNTSTQTAQART</sequence>
<dbReference type="GO" id="GO:0004565">
    <property type="term" value="F:beta-galactosidase activity"/>
    <property type="evidence" value="ECO:0007669"/>
    <property type="project" value="UniProtKB-EC"/>
</dbReference>
<dbReference type="InterPro" id="IPR004199">
    <property type="entry name" value="B-gal_small/dom_5"/>
</dbReference>
<accession>A0A402CVN8</accession>